<dbReference type="EMBL" id="SMJW01000053">
    <property type="protein sequence ID" value="TDC16275.1"/>
    <property type="molecule type" value="Genomic_DNA"/>
</dbReference>
<proteinExistence type="predicted"/>
<keyword evidence="2" id="KW-1185">Reference proteome</keyword>
<protein>
    <submittedName>
        <fullName evidence="1">Uncharacterized protein</fullName>
    </submittedName>
</protein>
<dbReference type="AlphaFoldDB" id="A0A4R4P2U3"/>
<dbReference type="OrthoDB" id="4129060at2"/>
<comment type="caution">
    <text evidence="1">The sequence shown here is derived from an EMBL/GenBank/DDBJ whole genome shotgun (WGS) entry which is preliminary data.</text>
</comment>
<reference evidence="1 2" key="1">
    <citation type="submission" date="2019-03" db="EMBL/GenBank/DDBJ databases">
        <title>Draft genome sequences of novel Actinobacteria.</title>
        <authorList>
            <person name="Sahin N."/>
            <person name="Ay H."/>
            <person name="Saygin H."/>
        </authorList>
    </citation>
    <scope>NUCLEOTIDE SEQUENCE [LARGE SCALE GENOMIC DNA]</scope>
    <source>
        <strain evidence="1 2">DSM 45347</strain>
    </source>
</reference>
<gene>
    <name evidence="1" type="ORF">E1284_13080</name>
</gene>
<dbReference type="Proteomes" id="UP000295431">
    <property type="component" value="Unassembled WGS sequence"/>
</dbReference>
<name>A0A4R4P2U3_9ACTN</name>
<sequence length="197" mass="22680">MAGEDSQLIGQIGLHNAKRWLDKSTRVAKAWSHEDLGLKELLEFTWPHDNSFSFDLGGQFRGEKLEGQYFLAEIKNYKNESNLPKHYRSFLAKCYVAFTKKPQLCDHFLWISWSPFQAQRWDHHTTAATVKDSVLRERKRIFDTDDQGKALALLDVAAVSAVADRLWLITLCDKQLQLVLSPEHHGEVLKLMKVNEG</sequence>
<dbReference type="RefSeq" id="WP_131939321.1">
    <property type="nucleotide sequence ID" value="NZ_BAAAMX010000016.1"/>
</dbReference>
<accession>A0A4R4P2U3</accession>
<evidence type="ECO:0000313" key="2">
    <source>
        <dbReference type="Proteomes" id="UP000295431"/>
    </source>
</evidence>
<evidence type="ECO:0000313" key="1">
    <source>
        <dbReference type="EMBL" id="TDC16275.1"/>
    </source>
</evidence>
<organism evidence="1 2">
    <name type="scientific">Actinomadura bangladeshensis</name>
    <dbReference type="NCBI Taxonomy" id="453573"/>
    <lineage>
        <taxon>Bacteria</taxon>
        <taxon>Bacillati</taxon>
        <taxon>Actinomycetota</taxon>
        <taxon>Actinomycetes</taxon>
        <taxon>Streptosporangiales</taxon>
        <taxon>Thermomonosporaceae</taxon>
        <taxon>Actinomadura</taxon>
    </lineage>
</organism>